<dbReference type="SUPFAM" id="SSF54197">
    <property type="entry name" value="HIT-like"/>
    <property type="match status" value="2"/>
</dbReference>
<dbReference type="Proteomes" id="UP001501455">
    <property type="component" value="Unassembled WGS sequence"/>
</dbReference>
<keyword evidence="7" id="KW-0299">Galactose metabolism</keyword>
<evidence type="ECO:0000256" key="1">
    <source>
        <dbReference type="ARBA" id="ARBA00001947"/>
    </source>
</evidence>
<dbReference type="PANTHER" id="PTHR42763">
    <property type="entry name" value="ADP-GLUCOSE PHOSPHORYLASE"/>
    <property type="match status" value="1"/>
</dbReference>
<dbReference type="InterPro" id="IPR005849">
    <property type="entry name" value="GalP_Utransf_N"/>
</dbReference>
<dbReference type="RefSeq" id="WP_051814321.1">
    <property type="nucleotide sequence ID" value="NZ_BAAAXF010000057.1"/>
</dbReference>
<accession>A0ABP6TZK4</accession>
<evidence type="ECO:0000256" key="7">
    <source>
        <dbReference type="ARBA" id="ARBA00023144"/>
    </source>
</evidence>
<feature type="domain" description="Galactose-1-phosphate uridyl transferase C-terminal" evidence="12">
    <location>
        <begin position="191"/>
        <end position="307"/>
    </location>
</feature>
<protein>
    <recommendedName>
        <fullName evidence="9">Galactose-1-phosphate uridylyltransferase</fullName>
        <ecNumber evidence="9">2.7.7.12</ecNumber>
    </recommendedName>
</protein>
<dbReference type="InterPro" id="IPR005850">
    <property type="entry name" value="GalP_Utransf_C"/>
</dbReference>
<comment type="similarity">
    <text evidence="2">Belongs to the galactose-1-phosphate uridylyltransferase type 1 family.</text>
</comment>
<evidence type="ECO:0000256" key="9">
    <source>
        <dbReference type="NCBIfam" id="TIGR00209"/>
    </source>
</evidence>
<organism evidence="13 14">
    <name type="scientific">Streptomyces prasinosporus</name>
    <dbReference type="NCBI Taxonomy" id="68256"/>
    <lineage>
        <taxon>Bacteria</taxon>
        <taxon>Bacillati</taxon>
        <taxon>Actinomycetota</taxon>
        <taxon>Actinomycetes</taxon>
        <taxon>Kitasatosporales</taxon>
        <taxon>Streptomycetaceae</taxon>
        <taxon>Streptomyces</taxon>
        <taxon>Streptomyces albogriseolus group</taxon>
    </lineage>
</organism>
<dbReference type="Gene3D" id="3.30.428.10">
    <property type="entry name" value="HIT-like"/>
    <property type="match status" value="2"/>
</dbReference>
<comment type="caution">
    <text evidence="13">The sequence shown here is derived from an EMBL/GenBank/DDBJ whole genome shotgun (WGS) entry which is preliminary data.</text>
</comment>
<evidence type="ECO:0000256" key="3">
    <source>
        <dbReference type="ARBA" id="ARBA00022679"/>
    </source>
</evidence>
<dbReference type="PIRSF" id="PIRSF000808">
    <property type="entry name" value="GalT"/>
    <property type="match status" value="1"/>
</dbReference>
<keyword evidence="14" id="KW-1185">Reference proteome</keyword>
<feature type="region of interest" description="Disordered" evidence="10">
    <location>
        <begin position="16"/>
        <end position="38"/>
    </location>
</feature>
<keyword evidence="3" id="KW-0808">Transferase</keyword>
<dbReference type="GeneID" id="96647853"/>
<keyword evidence="8" id="KW-0119">Carbohydrate metabolism</keyword>
<dbReference type="NCBIfam" id="TIGR00209">
    <property type="entry name" value="galT_1"/>
    <property type="match status" value="1"/>
</dbReference>
<dbReference type="GO" id="GO:0016779">
    <property type="term" value="F:nucleotidyltransferase activity"/>
    <property type="evidence" value="ECO:0007669"/>
    <property type="project" value="UniProtKB-KW"/>
</dbReference>
<dbReference type="EC" id="2.7.7.12" evidence="9"/>
<evidence type="ECO:0000256" key="6">
    <source>
        <dbReference type="ARBA" id="ARBA00022833"/>
    </source>
</evidence>
<comment type="cofactor">
    <cofactor evidence="1">
        <name>Zn(2+)</name>
        <dbReference type="ChEBI" id="CHEBI:29105"/>
    </cofactor>
</comment>
<sequence>MSELRRDPFTRDWVAIAPGRRERPQRMPTPAGSPVRRLPAADPACPFCPGREEATPPELWRLPAAVDTAPGAWRLRVVPNRYPVVAPAARPARHHTTGLHTEAEGIGSHEVVIESPDHDWDLPDGDDTAVADILRAYRTRCLALRDRRPGLVLPFRNHGAAAGTSLPHPHSQIVATPIVPARFRQLFDVARAYYDDHGNCLYVDHTAAELADGERVITATDHTAALAPYAARTPYETWIVPRRHQASFADACDEDLEQTAVLLRRVLTGLRDLLGDVPYNYALISAPNGEEMTAYFAWHLQIAPRLTEPAGFELGTGIAVNPVPPEQAAAELRQVLAARPARIGSSRP</sequence>
<dbReference type="Pfam" id="PF01087">
    <property type="entry name" value="GalP_UDP_transf"/>
    <property type="match status" value="1"/>
</dbReference>
<evidence type="ECO:0000313" key="14">
    <source>
        <dbReference type="Proteomes" id="UP001501455"/>
    </source>
</evidence>
<evidence type="ECO:0000256" key="5">
    <source>
        <dbReference type="ARBA" id="ARBA00022723"/>
    </source>
</evidence>
<dbReference type="EMBL" id="BAAAXF010000057">
    <property type="protein sequence ID" value="GAA3500823.1"/>
    <property type="molecule type" value="Genomic_DNA"/>
</dbReference>
<evidence type="ECO:0000256" key="10">
    <source>
        <dbReference type="SAM" id="MobiDB-lite"/>
    </source>
</evidence>
<keyword evidence="4 13" id="KW-0548">Nucleotidyltransferase</keyword>
<dbReference type="Pfam" id="PF02744">
    <property type="entry name" value="GalP_UDP_tr_C"/>
    <property type="match status" value="1"/>
</dbReference>
<evidence type="ECO:0000256" key="8">
    <source>
        <dbReference type="ARBA" id="ARBA00023277"/>
    </source>
</evidence>
<evidence type="ECO:0000256" key="2">
    <source>
        <dbReference type="ARBA" id="ARBA00010951"/>
    </source>
</evidence>
<keyword evidence="5" id="KW-0479">Metal-binding</keyword>
<feature type="domain" description="Galactose-1-phosphate uridyl transferase N-terminal" evidence="11">
    <location>
        <begin position="3"/>
        <end position="180"/>
    </location>
</feature>
<reference evidence="14" key="1">
    <citation type="journal article" date="2019" name="Int. J. Syst. Evol. Microbiol.">
        <title>The Global Catalogue of Microorganisms (GCM) 10K type strain sequencing project: providing services to taxonomists for standard genome sequencing and annotation.</title>
        <authorList>
            <consortium name="The Broad Institute Genomics Platform"/>
            <consortium name="The Broad Institute Genome Sequencing Center for Infectious Disease"/>
            <person name="Wu L."/>
            <person name="Ma J."/>
        </authorList>
    </citation>
    <scope>NUCLEOTIDE SEQUENCE [LARGE SCALE GENOMIC DNA]</scope>
    <source>
        <strain evidence="14">JCM 4816</strain>
    </source>
</reference>
<dbReference type="InterPro" id="IPR053177">
    <property type="entry name" value="ADP-glucose_phosphorylase"/>
</dbReference>
<evidence type="ECO:0000259" key="11">
    <source>
        <dbReference type="Pfam" id="PF01087"/>
    </source>
</evidence>
<evidence type="ECO:0000259" key="12">
    <source>
        <dbReference type="Pfam" id="PF02744"/>
    </source>
</evidence>
<gene>
    <name evidence="13" type="primary">galT_2</name>
    <name evidence="13" type="ORF">GCM10019016_079300</name>
</gene>
<dbReference type="InterPro" id="IPR036265">
    <property type="entry name" value="HIT-like_sf"/>
</dbReference>
<keyword evidence="6" id="KW-0862">Zinc</keyword>
<dbReference type="InterPro" id="IPR001937">
    <property type="entry name" value="GalP_UDPtransf1"/>
</dbReference>
<dbReference type="PANTHER" id="PTHR42763:SF2">
    <property type="entry name" value="ADP-GLUCOSE PHOSPHORYLASE"/>
    <property type="match status" value="1"/>
</dbReference>
<name>A0ABP6TZK4_9ACTN</name>
<evidence type="ECO:0000256" key="4">
    <source>
        <dbReference type="ARBA" id="ARBA00022695"/>
    </source>
</evidence>
<proteinExistence type="inferred from homology"/>
<evidence type="ECO:0000313" key="13">
    <source>
        <dbReference type="EMBL" id="GAA3500823.1"/>
    </source>
</evidence>